<dbReference type="OrthoDB" id="6157510at2759"/>
<evidence type="ECO:0000256" key="1">
    <source>
        <dbReference type="SAM" id="Phobius"/>
    </source>
</evidence>
<organism evidence="2 4">
    <name type="scientific">Adineta ricciae</name>
    <name type="common">Rotifer</name>
    <dbReference type="NCBI Taxonomy" id="249248"/>
    <lineage>
        <taxon>Eukaryota</taxon>
        <taxon>Metazoa</taxon>
        <taxon>Spiralia</taxon>
        <taxon>Gnathifera</taxon>
        <taxon>Rotifera</taxon>
        <taxon>Eurotatoria</taxon>
        <taxon>Bdelloidea</taxon>
        <taxon>Adinetida</taxon>
        <taxon>Adinetidae</taxon>
        <taxon>Adineta</taxon>
    </lineage>
</organism>
<feature type="transmembrane region" description="Helical" evidence="1">
    <location>
        <begin position="174"/>
        <end position="194"/>
    </location>
</feature>
<feature type="transmembrane region" description="Helical" evidence="1">
    <location>
        <begin position="80"/>
        <end position="106"/>
    </location>
</feature>
<dbReference type="EMBL" id="CAJNOR010002460">
    <property type="protein sequence ID" value="CAF1297472.1"/>
    <property type="molecule type" value="Genomic_DNA"/>
</dbReference>
<dbReference type="Proteomes" id="UP000663852">
    <property type="component" value="Unassembled WGS sequence"/>
</dbReference>
<name>A0A815DIB7_ADIRI</name>
<feature type="transmembrane region" description="Helical" evidence="1">
    <location>
        <begin position="127"/>
        <end position="154"/>
    </location>
</feature>
<dbReference type="InterPro" id="IPR040350">
    <property type="entry name" value="TMEM272"/>
</dbReference>
<dbReference type="EMBL" id="CAJNOJ010000422">
    <property type="protein sequence ID" value="CAF1442679.1"/>
    <property type="molecule type" value="Genomic_DNA"/>
</dbReference>
<keyword evidence="1" id="KW-0472">Membrane</keyword>
<reference evidence="2" key="1">
    <citation type="submission" date="2021-02" db="EMBL/GenBank/DDBJ databases">
        <authorList>
            <person name="Nowell W R."/>
        </authorList>
    </citation>
    <scope>NUCLEOTIDE SEQUENCE</scope>
</reference>
<gene>
    <name evidence="3" type="ORF">EDS130_LOCUS38986</name>
    <name evidence="2" type="ORF">XAT740_LOCUS28679</name>
</gene>
<keyword evidence="1" id="KW-0812">Transmembrane</keyword>
<dbReference type="AlphaFoldDB" id="A0A815DIB7"/>
<proteinExistence type="predicted"/>
<evidence type="ECO:0000313" key="3">
    <source>
        <dbReference type="EMBL" id="CAF1442679.1"/>
    </source>
</evidence>
<comment type="caution">
    <text evidence="2">The sequence shown here is derived from an EMBL/GenBank/DDBJ whole genome shotgun (WGS) entry which is preliminary data.</text>
</comment>
<protein>
    <submittedName>
        <fullName evidence="2">Uncharacterized protein</fullName>
    </submittedName>
</protein>
<sequence>MLISKSVTVVNETHLPLPEIKDKSVVLIEISNNNISSLFQIRTRTYCVLLLITVALSIVRFAIGQSYIDQCPIEPHVPISLWISGVIGIITFLLSGLLIVSPGFVGPSELKIENNEVVVETPLLTRIFSILVALLNVTLVVWLIYGTYLTYSVYNRIHRSKKIKHQFYCDETLYKYNTVLLVGSFVITIAQCYYTAMRLQRLSTFCILLAAKTNCRVFL</sequence>
<dbReference type="Proteomes" id="UP000663828">
    <property type="component" value="Unassembled WGS sequence"/>
</dbReference>
<evidence type="ECO:0000313" key="2">
    <source>
        <dbReference type="EMBL" id="CAF1297472.1"/>
    </source>
</evidence>
<evidence type="ECO:0000313" key="4">
    <source>
        <dbReference type="Proteomes" id="UP000663828"/>
    </source>
</evidence>
<dbReference type="PANTHER" id="PTHR33444">
    <property type="entry name" value="SI:DKEY-19B23.12-RELATED"/>
    <property type="match status" value="1"/>
</dbReference>
<dbReference type="PANTHER" id="PTHR33444:SF7">
    <property type="entry name" value="TRANSMEMBRANE PROTEIN 272"/>
    <property type="match status" value="1"/>
</dbReference>
<feature type="transmembrane region" description="Helical" evidence="1">
    <location>
        <begin position="46"/>
        <end position="68"/>
    </location>
</feature>
<keyword evidence="4" id="KW-1185">Reference proteome</keyword>
<keyword evidence="1" id="KW-1133">Transmembrane helix</keyword>
<accession>A0A815DIB7</accession>